<evidence type="ECO:0008006" key="3">
    <source>
        <dbReference type="Google" id="ProtNLM"/>
    </source>
</evidence>
<keyword evidence="2" id="KW-1185">Reference proteome</keyword>
<dbReference type="OrthoDB" id="1937754at2759"/>
<proteinExistence type="predicted"/>
<evidence type="ECO:0000313" key="1">
    <source>
        <dbReference type="EMBL" id="PON50828.1"/>
    </source>
</evidence>
<name>A0A2P5BPW5_PARAD</name>
<dbReference type="AlphaFoldDB" id="A0A2P5BPW5"/>
<protein>
    <recommendedName>
        <fullName evidence="3">GAG-pre-integrase domain-containing protein</fullName>
    </recommendedName>
</protein>
<dbReference type="EMBL" id="JXTB01000241">
    <property type="protein sequence ID" value="PON50828.1"/>
    <property type="molecule type" value="Genomic_DNA"/>
</dbReference>
<comment type="caution">
    <text evidence="1">The sequence shown here is derived from an EMBL/GenBank/DDBJ whole genome shotgun (WGS) entry which is preliminary data.</text>
</comment>
<evidence type="ECO:0000313" key="2">
    <source>
        <dbReference type="Proteomes" id="UP000237105"/>
    </source>
</evidence>
<organism evidence="1 2">
    <name type="scientific">Parasponia andersonii</name>
    <name type="common">Sponia andersonii</name>
    <dbReference type="NCBI Taxonomy" id="3476"/>
    <lineage>
        <taxon>Eukaryota</taxon>
        <taxon>Viridiplantae</taxon>
        <taxon>Streptophyta</taxon>
        <taxon>Embryophyta</taxon>
        <taxon>Tracheophyta</taxon>
        <taxon>Spermatophyta</taxon>
        <taxon>Magnoliopsida</taxon>
        <taxon>eudicotyledons</taxon>
        <taxon>Gunneridae</taxon>
        <taxon>Pentapetalae</taxon>
        <taxon>rosids</taxon>
        <taxon>fabids</taxon>
        <taxon>Rosales</taxon>
        <taxon>Cannabaceae</taxon>
        <taxon>Parasponia</taxon>
    </lineage>
</organism>
<accession>A0A2P5BPW5</accession>
<dbReference type="Proteomes" id="UP000237105">
    <property type="component" value="Unassembled WGS sequence"/>
</dbReference>
<reference evidence="2" key="1">
    <citation type="submission" date="2016-06" db="EMBL/GenBank/DDBJ databases">
        <title>Parallel loss of symbiosis genes in relatives of nitrogen-fixing non-legume Parasponia.</title>
        <authorList>
            <person name="Van Velzen R."/>
            <person name="Holmer R."/>
            <person name="Bu F."/>
            <person name="Rutten L."/>
            <person name="Van Zeijl A."/>
            <person name="Liu W."/>
            <person name="Santuari L."/>
            <person name="Cao Q."/>
            <person name="Sharma T."/>
            <person name="Shen D."/>
            <person name="Roswanjaya Y."/>
            <person name="Wardhani T."/>
            <person name="Kalhor M.S."/>
            <person name="Jansen J."/>
            <person name="Van den Hoogen J."/>
            <person name="Gungor B."/>
            <person name="Hartog M."/>
            <person name="Hontelez J."/>
            <person name="Verver J."/>
            <person name="Yang W.-C."/>
            <person name="Schijlen E."/>
            <person name="Repin R."/>
            <person name="Schilthuizen M."/>
            <person name="Schranz E."/>
            <person name="Heidstra R."/>
            <person name="Miyata K."/>
            <person name="Fedorova E."/>
            <person name="Kohlen W."/>
            <person name="Bisseling T."/>
            <person name="Smit S."/>
            <person name="Geurts R."/>
        </authorList>
    </citation>
    <scope>NUCLEOTIDE SEQUENCE [LARGE SCALE GENOMIC DNA]</scope>
    <source>
        <strain evidence="2">cv. WU1-14</strain>
    </source>
</reference>
<gene>
    <name evidence="1" type="ORF">PanWU01x14_220650</name>
</gene>
<sequence length="182" mass="20134">MSSFTSFFHSKCFTLKHLLHVPTISKNLISVSRFARDNAVFFEFHAGTCFINDQVTRAILMKGHLKNGLYTFTPTSITFNPAASASSSQPALSSGLDSQFSSKCFSRQLNNSVLCFHSVSSLWHHRLGYSSAKVVQSVLSNCKLGVSNINKASFLDFCNACCLGKIHKFPFPCSDTQYTKPL</sequence>